<name>A0ABV0W124_9TELE</name>
<keyword evidence="2" id="KW-1185">Reference proteome</keyword>
<reference evidence="1 2" key="1">
    <citation type="submission" date="2021-06" db="EMBL/GenBank/DDBJ databases">
        <authorList>
            <person name="Palmer J.M."/>
        </authorList>
    </citation>
    <scope>NUCLEOTIDE SEQUENCE [LARGE SCALE GENOMIC DNA]</scope>
    <source>
        <strain evidence="1 2">XR_2019</strain>
        <tissue evidence="1">Muscle</tissue>
    </source>
</reference>
<comment type="caution">
    <text evidence="1">The sequence shown here is derived from an EMBL/GenBank/DDBJ whole genome shotgun (WGS) entry which is preliminary data.</text>
</comment>
<organism evidence="1 2">
    <name type="scientific">Xenotaenia resolanae</name>
    <dbReference type="NCBI Taxonomy" id="208358"/>
    <lineage>
        <taxon>Eukaryota</taxon>
        <taxon>Metazoa</taxon>
        <taxon>Chordata</taxon>
        <taxon>Craniata</taxon>
        <taxon>Vertebrata</taxon>
        <taxon>Euteleostomi</taxon>
        <taxon>Actinopterygii</taxon>
        <taxon>Neopterygii</taxon>
        <taxon>Teleostei</taxon>
        <taxon>Neoteleostei</taxon>
        <taxon>Acanthomorphata</taxon>
        <taxon>Ovalentaria</taxon>
        <taxon>Atherinomorphae</taxon>
        <taxon>Cyprinodontiformes</taxon>
        <taxon>Goodeidae</taxon>
        <taxon>Xenotaenia</taxon>
    </lineage>
</organism>
<protein>
    <submittedName>
        <fullName evidence="1">Uncharacterized protein</fullName>
    </submittedName>
</protein>
<dbReference type="Proteomes" id="UP001444071">
    <property type="component" value="Unassembled WGS sequence"/>
</dbReference>
<evidence type="ECO:0000313" key="2">
    <source>
        <dbReference type="Proteomes" id="UP001444071"/>
    </source>
</evidence>
<evidence type="ECO:0000313" key="1">
    <source>
        <dbReference type="EMBL" id="MEQ2262662.1"/>
    </source>
</evidence>
<proteinExistence type="predicted"/>
<gene>
    <name evidence="1" type="ORF">XENORESO_018640</name>
</gene>
<sequence>MTSMVVAASCCVAFSLLVVLQICTYSMKLQGQRTSSIFFLLNLELTARWLKLEQKTVFQQDKMEMNPGLCQESNQFSLTPNILPESYQKLVDGNRKCVVFLQLAKVH</sequence>
<dbReference type="EMBL" id="JAHRIM010020687">
    <property type="protein sequence ID" value="MEQ2262662.1"/>
    <property type="molecule type" value="Genomic_DNA"/>
</dbReference>
<accession>A0ABV0W124</accession>